<evidence type="ECO:0000256" key="3">
    <source>
        <dbReference type="ARBA" id="ARBA00023163"/>
    </source>
</evidence>
<dbReference type="GO" id="GO:0005634">
    <property type="term" value="C:nucleus"/>
    <property type="evidence" value="ECO:0007669"/>
    <property type="project" value="UniProtKB-SubCell"/>
</dbReference>
<dbReference type="Pfam" id="PF00010">
    <property type="entry name" value="HLH"/>
    <property type="match status" value="1"/>
</dbReference>
<dbReference type="PANTHER" id="PTHR12455:SF0">
    <property type="entry name" value="NUCLEOLAR COMPLEX PROTEIN 4 HOMOLOG"/>
    <property type="match status" value="1"/>
</dbReference>
<evidence type="ECO:0000256" key="2">
    <source>
        <dbReference type="ARBA" id="ARBA00023015"/>
    </source>
</evidence>
<feature type="compositionally biased region" description="Acidic residues" evidence="5">
    <location>
        <begin position="168"/>
        <end position="187"/>
    </location>
</feature>
<dbReference type="AlphaFoldDB" id="A0ABD3DVL8"/>
<dbReference type="Gene3D" id="4.10.280.10">
    <property type="entry name" value="Helix-loop-helix DNA-binding domain"/>
    <property type="match status" value="1"/>
</dbReference>
<evidence type="ECO:0000313" key="8">
    <source>
        <dbReference type="Proteomes" id="UP001632038"/>
    </source>
</evidence>
<feature type="region of interest" description="Disordered" evidence="5">
    <location>
        <begin position="1"/>
        <end position="38"/>
    </location>
</feature>
<evidence type="ECO:0000256" key="5">
    <source>
        <dbReference type="SAM" id="MobiDB-lite"/>
    </source>
</evidence>
<dbReference type="PROSITE" id="PS50888">
    <property type="entry name" value="BHLH"/>
    <property type="match status" value="1"/>
</dbReference>
<comment type="subcellular location">
    <subcellularLocation>
        <location evidence="1">Nucleus</location>
    </subcellularLocation>
</comment>
<sequence length="275" mass="30835">MELFHRPQPPPYPATTAHPTTASSLPSSSSSAISNPDSDPEVIYRTWLRSKFDDFIERLIELAVSSQPDDALREVVLDSIMEFVKVGNAGKFHTAIYHKFLRAIVHSVLGVNDIILDLLATKYFSYVDVRYFTYISLEKLARTLDVKEDTDTSPAVQNNINSKPKTESDDDSDENETESDDDSDENETAMVEEKIESLRQLLPDCFKNDKSSTLDDAISYLKTLQYLGIYDLYLTQSCSPPLTMNQESLEEGGSKARANQLCPSCKSRASDPNIK</sequence>
<feature type="region of interest" description="Disordered" evidence="5">
    <location>
        <begin position="245"/>
        <end position="275"/>
    </location>
</feature>
<feature type="domain" description="BHLH" evidence="6">
    <location>
        <begin position="175"/>
        <end position="224"/>
    </location>
</feature>
<keyword evidence="3" id="KW-0804">Transcription</keyword>
<keyword evidence="8" id="KW-1185">Reference proteome</keyword>
<organism evidence="7 8">
    <name type="scientific">Castilleja foliolosa</name>
    <dbReference type="NCBI Taxonomy" id="1961234"/>
    <lineage>
        <taxon>Eukaryota</taxon>
        <taxon>Viridiplantae</taxon>
        <taxon>Streptophyta</taxon>
        <taxon>Embryophyta</taxon>
        <taxon>Tracheophyta</taxon>
        <taxon>Spermatophyta</taxon>
        <taxon>Magnoliopsida</taxon>
        <taxon>eudicotyledons</taxon>
        <taxon>Gunneridae</taxon>
        <taxon>Pentapetalae</taxon>
        <taxon>asterids</taxon>
        <taxon>lamiids</taxon>
        <taxon>Lamiales</taxon>
        <taxon>Orobanchaceae</taxon>
        <taxon>Pedicularideae</taxon>
        <taxon>Castillejinae</taxon>
        <taxon>Castilleja</taxon>
    </lineage>
</organism>
<dbReference type="InterPro" id="IPR036638">
    <property type="entry name" value="HLH_DNA-bd_sf"/>
</dbReference>
<comment type="caution">
    <text evidence="7">The sequence shown here is derived from an EMBL/GenBank/DDBJ whole genome shotgun (WGS) entry which is preliminary data.</text>
</comment>
<gene>
    <name evidence="7" type="ORF">CASFOL_011124</name>
</gene>
<name>A0ABD3DVL8_9LAMI</name>
<evidence type="ECO:0000259" key="6">
    <source>
        <dbReference type="PROSITE" id="PS50888"/>
    </source>
</evidence>
<feature type="compositionally biased region" description="Polar residues" evidence="5">
    <location>
        <begin position="152"/>
        <end position="163"/>
    </location>
</feature>
<dbReference type="SUPFAM" id="SSF47459">
    <property type="entry name" value="HLH, helix-loop-helix DNA-binding domain"/>
    <property type="match status" value="1"/>
</dbReference>
<feature type="compositionally biased region" description="Low complexity" evidence="5">
    <location>
        <begin position="14"/>
        <end position="37"/>
    </location>
</feature>
<proteinExistence type="predicted"/>
<dbReference type="InterPro" id="IPR027193">
    <property type="entry name" value="Noc4"/>
</dbReference>
<evidence type="ECO:0000313" key="7">
    <source>
        <dbReference type="EMBL" id="KAL3645944.1"/>
    </source>
</evidence>
<dbReference type="Proteomes" id="UP001632038">
    <property type="component" value="Unassembled WGS sequence"/>
</dbReference>
<dbReference type="EMBL" id="JAVIJP010000013">
    <property type="protein sequence ID" value="KAL3645944.1"/>
    <property type="molecule type" value="Genomic_DNA"/>
</dbReference>
<keyword evidence="2" id="KW-0805">Transcription regulation</keyword>
<dbReference type="PANTHER" id="PTHR12455">
    <property type="entry name" value="NUCLEOLAR COMPLEX PROTEIN 4"/>
    <property type="match status" value="1"/>
</dbReference>
<protein>
    <recommendedName>
        <fullName evidence="6">BHLH domain-containing protein</fullName>
    </recommendedName>
</protein>
<dbReference type="InterPro" id="IPR011598">
    <property type="entry name" value="bHLH_dom"/>
</dbReference>
<reference evidence="8" key="1">
    <citation type="journal article" date="2024" name="IScience">
        <title>Strigolactones Initiate the Formation of Haustorium-like Structures in Castilleja.</title>
        <authorList>
            <person name="Buerger M."/>
            <person name="Peterson D."/>
            <person name="Chory J."/>
        </authorList>
    </citation>
    <scope>NUCLEOTIDE SEQUENCE [LARGE SCALE GENOMIC DNA]</scope>
</reference>
<accession>A0ABD3DVL8</accession>
<keyword evidence="4" id="KW-0539">Nucleus</keyword>
<feature type="region of interest" description="Disordered" evidence="5">
    <location>
        <begin position="151"/>
        <end position="189"/>
    </location>
</feature>
<evidence type="ECO:0000256" key="1">
    <source>
        <dbReference type="ARBA" id="ARBA00004123"/>
    </source>
</evidence>
<evidence type="ECO:0000256" key="4">
    <source>
        <dbReference type="ARBA" id="ARBA00023242"/>
    </source>
</evidence>